<dbReference type="AlphaFoldDB" id="A0A2K8N8X4"/>
<reference evidence="3" key="1">
    <citation type="submission" date="2017-11" db="EMBL/GenBank/DDBJ databases">
        <title>Complete Genome Sequence of Kyrpidia sp. Strain EA-1, a thermophilic, hydrogen-oxidizing Bacterium, isolated from the Azores.</title>
        <authorList>
            <person name="Reiner J.E."/>
            <person name="Lapp C.J."/>
            <person name="Bunk B."/>
            <person name="Gescher J."/>
        </authorList>
    </citation>
    <scope>NUCLEOTIDE SEQUENCE [LARGE SCALE GENOMIC DNA]</scope>
    <source>
        <strain evidence="3">EA-1</strain>
    </source>
</reference>
<gene>
    <name evidence="2" type="ORF">CVV65_13450</name>
</gene>
<dbReference type="RefSeq" id="WP_100668564.1">
    <property type="nucleotide sequence ID" value="NZ_CP024955.1"/>
</dbReference>
<sequence length="164" mass="19252">MRKETAILSQHVDWLVRQAEEFGTHVVNALRKTSNPQQGGQANNKPNNRKDPAGEFGKSQIENLLAAMNHITSLEELKLFVRYQIGRDDKRNGWARVGDRFLAILDEIQRRGEHDVSEPRSRQQLQHEMVERFLLYWKWQHTYLVHRIPEGTHPSPAQQRRNAR</sequence>
<accession>A0A2K8N8X4</accession>
<evidence type="ECO:0000313" key="3">
    <source>
        <dbReference type="Proteomes" id="UP000231932"/>
    </source>
</evidence>
<organism evidence="2 3">
    <name type="scientific">Kyrpidia spormannii</name>
    <dbReference type="NCBI Taxonomy" id="2055160"/>
    <lineage>
        <taxon>Bacteria</taxon>
        <taxon>Bacillati</taxon>
        <taxon>Bacillota</taxon>
        <taxon>Bacilli</taxon>
        <taxon>Bacillales</taxon>
        <taxon>Alicyclobacillaceae</taxon>
        <taxon>Kyrpidia</taxon>
    </lineage>
</organism>
<name>A0A2K8N8X4_9BACL</name>
<feature type="compositionally biased region" description="Polar residues" evidence="1">
    <location>
        <begin position="32"/>
        <end position="46"/>
    </location>
</feature>
<evidence type="ECO:0000256" key="1">
    <source>
        <dbReference type="SAM" id="MobiDB-lite"/>
    </source>
</evidence>
<protein>
    <submittedName>
        <fullName evidence="2">Uncharacterized protein</fullName>
    </submittedName>
</protein>
<proteinExistence type="predicted"/>
<evidence type="ECO:0000313" key="2">
    <source>
        <dbReference type="EMBL" id="ATY85806.1"/>
    </source>
</evidence>
<dbReference type="OrthoDB" id="2086942at2"/>
<dbReference type="Proteomes" id="UP000231932">
    <property type="component" value="Chromosome"/>
</dbReference>
<dbReference type="EMBL" id="CP024955">
    <property type="protein sequence ID" value="ATY85806.1"/>
    <property type="molecule type" value="Genomic_DNA"/>
</dbReference>
<dbReference type="KEGG" id="kyr:CVV65_13450"/>
<feature type="region of interest" description="Disordered" evidence="1">
    <location>
        <begin position="32"/>
        <end position="55"/>
    </location>
</feature>
<keyword evidence="3" id="KW-1185">Reference proteome</keyword>